<dbReference type="PANTHER" id="PTHR30419:SF28">
    <property type="entry name" value="HTH-TYPE TRANSCRIPTIONAL REGULATOR BSDA"/>
    <property type="match status" value="1"/>
</dbReference>
<proteinExistence type="inferred from homology"/>
<dbReference type="CDD" id="cd05466">
    <property type="entry name" value="PBP2_LTTR_substrate"/>
    <property type="match status" value="1"/>
</dbReference>
<gene>
    <name evidence="6" type="ORF">ACFQ5L_00225</name>
</gene>
<evidence type="ECO:0000313" key="7">
    <source>
        <dbReference type="Proteomes" id="UP001597188"/>
    </source>
</evidence>
<evidence type="ECO:0000256" key="3">
    <source>
        <dbReference type="ARBA" id="ARBA00023125"/>
    </source>
</evidence>
<dbReference type="PROSITE" id="PS50931">
    <property type="entry name" value="HTH_LYSR"/>
    <property type="match status" value="1"/>
</dbReference>
<dbReference type="PANTHER" id="PTHR30419">
    <property type="entry name" value="HTH-TYPE TRANSCRIPTIONAL REGULATOR YBHD"/>
    <property type="match status" value="1"/>
</dbReference>
<keyword evidence="7" id="KW-1185">Reference proteome</keyword>
<dbReference type="Proteomes" id="UP001597188">
    <property type="component" value="Unassembled WGS sequence"/>
</dbReference>
<keyword evidence="4" id="KW-0804">Transcription</keyword>
<name>A0ABW4BVY4_9LACO</name>
<keyword evidence="3" id="KW-0238">DNA-binding</keyword>
<dbReference type="EMBL" id="JBHTOJ010000001">
    <property type="protein sequence ID" value="MFD1419383.1"/>
    <property type="molecule type" value="Genomic_DNA"/>
</dbReference>
<dbReference type="InterPro" id="IPR036390">
    <property type="entry name" value="WH_DNA-bd_sf"/>
</dbReference>
<evidence type="ECO:0000256" key="1">
    <source>
        <dbReference type="ARBA" id="ARBA00009437"/>
    </source>
</evidence>
<dbReference type="RefSeq" id="WP_137635607.1">
    <property type="nucleotide sequence ID" value="NZ_BJDL01000024.1"/>
</dbReference>
<dbReference type="InterPro" id="IPR000847">
    <property type="entry name" value="LysR_HTH_N"/>
</dbReference>
<protein>
    <submittedName>
        <fullName evidence="6">LysR family transcriptional regulator</fullName>
    </submittedName>
</protein>
<evidence type="ECO:0000313" key="6">
    <source>
        <dbReference type="EMBL" id="MFD1419383.1"/>
    </source>
</evidence>
<dbReference type="InterPro" id="IPR005119">
    <property type="entry name" value="LysR_subst-bd"/>
</dbReference>
<dbReference type="PRINTS" id="PR00039">
    <property type="entry name" value="HTHLYSR"/>
</dbReference>
<evidence type="ECO:0000256" key="2">
    <source>
        <dbReference type="ARBA" id="ARBA00023015"/>
    </source>
</evidence>
<accession>A0ABW4BVY4</accession>
<feature type="domain" description="HTH lysR-type" evidence="5">
    <location>
        <begin position="1"/>
        <end position="58"/>
    </location>
</feature>
<dbReference type="InterPro" id="IPR036388">
    <property type="entry name" value="WH-like_DNA-bd_sf"/>
</dbReference>
<dbReference type="Pfam" id="PF03466">
    <property type="entry name" value="LysR_substrate"/>
    <property type="match status" value="1"/>
</dbReference>
<dbReference type="Gene3D" id="1.10.10.10">
    <property type="entry name" value="Winged helix-like DNA-binding domain superfamily/Winged helix DNA-binding domain"/>
    <property type="match status" value="1"/>
</dbReference>
<dbReference type="Pfam" id="PF00126">
    <property type="entry name" value="HTH_1"/>
    <property type="match status" value="1"/>
</dbReference>
<sequence>MNIDHLKIFINLTETLNFSQTAKTMNISQSAVSQAIKSIENELGFDLFKRTKRQVNLTKGGEAFSKRMTIMLSNFDKAVIDSREISQRERSALTIGTTGTTFEAHLLPLIIKDFRLNYPDVKIYLEYFSHNQLKQHLLNQECDLIFTTIDDIQAEKAFNFTPLVTGYFCALVPKTNPLSRQPRLTLSDFGHQNLILLNDDWCPPQQLKLQTTIKATCTTLETTYVDNVAVANTMVEAGLGITVMPNFINCSSKNLFTAIPLDYHATLAYGTATLIPTPTTTTARFIKQLAAFDGWSK</sequence>
<evidence type="ECO:0000256" key="4">
    <source>
        <dbReference type="ARBA" id="ARBA00023163"/>
    </source>
</evidence>
<dbReference type="SUPFAM" id="SSF46785">
    <property type="entry name" value="Winged helix' DNA-binding domain"/>
    <property type="match status" value="1"/>
</dbReference>
<dbReference type="InterPro" id="IPR050950">
    <property type="entry name" value="HTH-type_LysR_regulators"/>
</dbReference>
<keyword evidence="2" id="KW-0805">Transcription regulation</keyword>
<reference evidence="7" key="1">
    <citation type="journal article" date="2019" name="Int. J. Syst. Evol. Microbiol.">
        <title>The Global Catalogue of Microorganisms (GCM) 10K type strain sequencing project: providing services to taxonomists for standard genome sequencing and annotation.</title>
        <authorList>
            <consortium name="The Broad Institute Genomics Platform"/>
            <consortium name="The Broad Institute Genome Sequencing Center for Infectious Disease"/>
            <person name="Wu L."/>
            <person name="Ma J."/>
        </authorList>
    </citation>
    <scope>NUCLEOTIDE SEQUENCE [LARGE SCALE GENOMIC DNA]</scope>
    <source>
        <strain evidence="7">CCM 8931</strain>
    </source>
</reference>
<dbReference type="Gene3D" id="3.40.190.290">
    <property type="match status" value="1"/>
</dbReference>
<comment type="caution">
    <text evidence="6">The sequence shown here is derived from an EMBL/GenBank/DDBJ whole genome shotgun (WGS) entry which is preliminary data.</text>
</comment>
<dbReference type="SUPFAM" id="SSF53850">
    <property type="entry name" value="Periplasmic binding protein-like II"/>
    <property type="match status" value="1"/>
</dbReference>
<comment type="similarity">
    <text evidence="1">Belongs to the LysR transcriptional regulatory family.</text>
</comment>
<organism evidence="6 7">
    <name type="scientific">Lactiplantibacillus songbeiensis</name>
    <dbReference type="NCBI Taxonomy" id="2559920"/>
    <lineage>
        <taxon>Bacteria</taxon>
        <taxon>Bacillati</taxon>
        <taxon>Bacillota</taxon>
        <taxon>Bacilli</taxon>
        <taxon>Lactobacillales</taxon>
        <taxon>Lactobacillaceae</taxon>
        <taxon>Lactiplantibacillus</taxon>
    </lineage>
</organism>
<evidence type="ECO:0000259" key="5">
    <source>
        <dbReference type="PROSITE" id="PS50931"/>
    </source>
</evidence>